<proteinExistence type="predicted"/>
<dbReference type="EMBL" id="JACIFP010000001">
    <property type="protein sequence ID" value="MBB4134964.1"/>
    <property type="molecule type" value="Genomic_DNA"/>
</dbReference>
<evidence type="ECO:0000313" key="3">
    <source>
        <dbReference type="EMBL" id="MBB4134964.1"/>
    </source>
</evidence>
<accession>A0A840EXB9</accession>
<evidence type="ECO:0000256" key="2">
    <source>
        <dbReference type="SAM" id="Phobius"/>
    </source>
</evidence>
<keyword evidence="4" id="KW-1185">Reference proteome</keyword>
<reference evidence="3 4" key="1">
    <citation type="submission" date="2020-08" db="EMBL/GenBank/DDBJ databases">
        <title>Sequencing the genomes of 1000 actinobacteria strains.</title>
        <authorList>
            <person name="Klenk H.-P."/>
        </authorList>
    </citation>
    <scope>NUCLEOTIDE SEQUENCE [LARGE SCALE GENOMIC DNA]</scope>
    <source>
        <strain evidence="3 4">DSM 45298</strain>
    </source>
</reference>
<evidence type="ECO:0000313" key="4">
    <source>
        <dbReference type="Proteomes" id="UP000551501"/>
    </source>
</evidence>
<keyword evidence="2" id="KW-1133">Transmembrane helix</keyword>
<evidence type="ECO:0008006" key="5">
    <source>
        <dbReference type="Google" id="ProtNLM"/>
    </source>
</evidence>
<dbReference type="AlphaFoldDB" id="A0A840EXB9"/>
<keyword evidence="2" id="KW-0472">Membrane</keyword>
<name>A0A840EXB9_9ACTN</name>
<feature type="region of interest" description="Disordered" evidence="1">
    <location>
        <begin position="1"/>
        <end position="59"/>
    </location>
</feature>
<dbReference type="Proteomes" id="UP000551501">
    <property type="component" value="Unassembled WGS sequence"/>
</dbReference>
<protein>
    <recommendedName>
        <fullName evidence="5">Interferon-induced transmembrane protein</fullName>
    </recommendedName>
</protein>
<sequence length="195" mass="20449">MSNPFDPHTPGADSGDEQWTAYEPTQFAQRPDLRKHDDVPPPVPGPPTAQPEFGMPLPQAAPPMYGSPYPYTGQPFAPGAAGPAPQTGQVSSIVALCLGGLLTVSCYGTLIGIAPLVLGIVGLTKSNSVSRLWFAGQYDAATAAAASSKRLAMWAWISLGIGVALAIIAVIVFVVWAVNVDPSPPTYTPYRPYDT</sequence>
<evidence type="ECO:0000256" key="1">
    <source>
        <dbReference type="SAM" id="MobiDB-lite"/>
    </source>
</evidence>
<keyword evidence="2" id="KW-0812">Transmembrane</keyword>
<organism evidence="3 4">
    <name type="scientific">Gordonia humi</name>
    <dbReference type="NCBI Taxonomy" id="686429"/>
    <lineage>
        <taxon>Bacteria</taxon>
        <taxon>Bacillati</taxon>
        <taxon>Actinomycetota</taxon>
        <taxon>Actinomycetes</taxon>
        <taxon>Mycobacteriales</taxon>
        <taxon>Gordoniaceae</taxon>
        <taxon>Gordonia</taxon>
    </lineage>
</organism>
<comment type="caution">
    <text evidence="3">The sequence shown here is derived from an EMBL/GenBank/DDBJ whole genome shotgun (WGS) entry which is preliminary data.</text>
</comment>
<feature type="transmembrane region" description="Helical" evidence="2">
    <location>
        <begin position="93"/>
        <end position="123"/>
    </location>
</feature>
<feature type="transmembrane region" description="Helical" evidence="2">
    <location>
        <begin position="154"/>
        <end position="178"/>
    </location>
</feature>
<gene>
    <name evidence="3" type="ORF">BKA16_001516</name>
</gene>
<feature type="compositionally biased region" description="Pro residues" evidence="1">
    <location>
        <begin position="40"/>
        <end position="49"/>
    </location>
</feature>
<dbReference type="RefSeq" id="WP_183370076.1">
    <property type="nucleotide sequence ID" value="NZ_BAABHL010000037.1"/>
</dbReference>